<dbReference type="SUPFAM" id="SSF46785">
    <property type="entry name" value="Winged helix' DNA-binding domain"/>
    <property type="match status" value="1"/>
</dbReference>
<evidence type="ECO:0000256" key="1">
    <source>
        <dbReference type="ARBA" id="ARBA00023015"/>
    </source>
</evidence>
<dbReference type="EMBL" id="FUHW01000053">
    <property type="protein sequence ID" value="SJM72611.1"/>
    <property type="molecule type" value="Genomic_DNA"/>
</dbReference>
<feature type="domain" description="HTH marR-type" evidence="4">
    <location>
        <begin position="11"/>
        <end position="142"/>
    </location>
</feature>
<dbReference type="SMART" id="SM00347">
    <property type="entry name" value="HTH_MARR"/>
    <property type="match status" value="1"/>
</dbReference>
<evidence type="ECO:0000256" key="2">
    <source>
        <dbReference type="ARBA" id="ARBA00023125"/>
    </source>
</evidence>
<dbReference type="PROSITE" id="PS01117">
    <property type="entry name" value="HTH_MARR_1"/>
    <property type="match status" value="1"/>
</dbReference>
<dbReference type="RefSeq" id="WP_241895334.1">
    <property type="nucleotide sequence ID" value="NZ_FUHW01000053.1"/>
</dbReference>
<dbReference type="InterPro" id="IPR036390">
    <property type="entry name" value="WH_DNA-bd_sf"/>
</dbReference>
<keyword evidence="3" id="KW-0804">Transcription</keyword>
<dbReference type="Proteomes" id="UP000195913">
    <property type="component" value="Unassembled WGS sequence"/>
</dbReference>
<dbReference type="InterPro" id="IPR036388">
    <property type="entry name" value="WH-like_DNA-bd_sf"/>
</dbReference>
<dbReference type="AlphaFoldDB" id="A0A1R4GWT7"/>
<evidence type="ECO:0000259" key="4">
    <source>
        <dbReference type="PROSITE" id="PS50995"/>
    </source>
</evidence>
<proteinExistence type="predicted"/>
<evidence type="ECO:0000313" key="5">
    <source>
        <dbReference type="EMBL" id="SJM72611.1"/>
    </source>
</evidence>
<sequence length="146" mass="16133">MSPKNPEPVVDDDLAVHLRVAIMRVSRRLRVDVGGGAVTAGQYSVLICLWKEPRTLGQLAERERVQAPSMTRIAKALEEQGYVERRANPEDGRQVLIAITEAGRGIVEDVRGQRTAWLSRHVADLDPADRAVLSRAAELLKEMNAS</sequence>
<dbReference type="Pfam" id="PF01047">
    <property type="entry name" value="MarR"/>
    <property type="match status" value="1"/>
</dbReference>
<dbReference type="InterPro" id="IPR023187">
    <property type="entry name" value="Tscrpt_reg_MarR-type_CS"/>
</dbReference>
<keyword evidence="1" id="KW-0805">Transcription regulation</keyword>
<dbReference type="PANTHER" id="PTHR39515:SF2">
    <property type="entry name" value="HTH-TYPE TRANSCRIPTIONAL REGULATOR RV0880"/>
    <property type="match status" value="1"/>
</dbReference>
<protein>
    <submittedName>
        <fullName evidence="5">Transcriptional regulator, MarR family</fullName>
    </submittedName>
</protein>
<gene>
    <name evidence="5" type="ORF">FM101_15460</name>
</gene>
<dbReference type="GO" id="GO:0003677">
    <property type="term" value="F:DNA binding"/>
    <property type="evidence" value="ECO:0007669"/>
    <property type="project" value="UniProtKB-KW"/>
</dbReference>
<dbReference type="Gene3D" id="1.10.10.10">
    <property type="entry name" value="Winged helix-like DNA-binding domain superfamily/Winged helix DNA-binding domain"/>
    <property type="match status" value="1"/>
</dbReference>
<reference evidence="5 6" key="1">
    <citation type="submission" date="2017-02" db="EMBL/GenBank/DDBJ databases">
        <authorList>
            <person name="Peterson S.W."/>
        </authorList>
    </citation>
    <scope>NUCLEOTIDE SEQUENCE [LARGE SCALE GENOMIC DNA]</scope>
    <source>
        <strain evidence="5 6">B Ar 00.02</strain>
    </source>
</reference>
<dbReference type="PRINTS" id="PR00598">
    <property type="entry name" value="HTHMARR"/>
</dbReference>
<dbReference type="GO" id="GO:0003700">
    <property type="term" value="F:DNA-binding transcription factor activity"/>
    <property type="evidence" value="ECO:0007669"/>
    <property type="project" value="InterPro"/>
</dbReference>
<dbReference type="InterPro" id="IPR000835">
    <property type="entry name" value="HTH_MarR-typ"/>
</dbReference>
<dbReference type="PROSITE" id="PS50995">
    <property type="entry name" value="HTH_MARR_2"/>
    <property type="match status" value="1"/>
</dbReference>
<evidence type="ECO:0000256" key="3">
    <source>
        <dbReference type="ARBA" id="ARBA00023163"/>
    </source>
</evidence>
<dbReference type="PANTHER" id="PTHR39515">
    <property type="entry name" value="CONSERVED PROTEIN"/>
    <property type="match status" value="1"/>
</dbReference>
<keyword evidence="2" id="KW-0238">DNA-binding</keyword>
<name>A0A1R4GWT7_9MICC</name>
<organism evidence="5 6">
    <name type="scientific">Arthrobacter rhombi</name>
    <dbReference type="NCBI Taxonomy" id="71253"/>
    <lineage>
        <taxon>Bacteria</taxon>
        <taxon>Bacillati</taxon>
        <taxon>Actinomycetota</taxon>
        <taxon>Actinomycetes</taxon>
        <taxon>Micrococcales</taxon>
        <taxon>Micrococcaceae</taxon>
        <taxon>Arthrobacter</taxon>
    </lineage>
</organism>
<evidence type="ECO:0000313" key="6">
    <source>
        <dbReference type="Proteomes" id="UP000195913"/>
    </source>
</evidence>
<dbReference type="InterPro" id="IPR052526">
    <property type="entry name" value="HTH-type_Bedaq_tolerance"/>
</dbReference>
<keyword evidence="6" id="KW-1185">Reference proteome</keyword>
<accession>A0A1R4GWT7</accession>